<reference evidence="1" key="1">
    <citation type="submission" date="2021-06" db="EMBL/GenBank/DDBJ databases">
        <authorList>
            <person name="Kallberg Y."/>
            <person name="Tangrot J."/>
            <person name="Rosling A."/>
        </authorList>
    </citation>
    <scope>NUCLEOTIDE SEQUENCE</scope>
    <source>
        <strain evidence="1">87-6 pot B 2015</strain>
    </source>
</reference>
<evidence type="ECO:0000313" key="2">
    <source>
        <dbReference type="Proteomes" id="UP000789375"/>
    </source>
</evidence>
<gene>
    <name evidence="1" type="ORF">FMOSSE_LOCUS13345</name>
</gene>
<proteinExistence type="predicted"/>
<dbReference type="Proteomes" id="UP000789375">
    <property type="component" value="Unassembled WGS sequence"/>
</dbReference>
<accession>A0A9N9ERT9</accession>
<keyword evidence="2" id="KW-1185">Reference proteome</keyword>
<dbReference type="AlphaFoldDB" id="A0A9N9ERT9"/>
<organism evidence="1 2">
    <name type="scientific">Funneliformis mosseae</name>
    <name type="common">Endomycorrhizal fungus</name>
    <name type="synonym">Glomus mosseae</name>
    <dbReference type="NCBI Taxonomy" id="27381"/>
    <lineage>
        <taxon>Eukaryota</taxon>
        <taxon>Fungi</taxon>
        <taxon>Fungi incertae sedis</taxon>
        <taxon>Mucoromycota</taxon>
        <taxon>Glomeromycotina</taxon>
        <taxon>Glomeromycetes</taxon>
        <taxon>Glomerales</taxon>
        <taxon>Glomeraceae</taxon>
        <taxon>Funneliformis</taxon>
    </lineage>
</organism>
<dbReference type="EMBL" id="CAJVPP010007692">
    <property type="protein sequence ID" value="CAG8690910.1"/>
    <property type="molecule type" value="Genomic_DNA"/>
</dbReference>
<evidence type="ECO:0000313" key="1">
    <source>
        <dbReference type="EMBL" id="CAG8690910.1"/>
    </source>
</evidence>
<name>A0A9N9ERT9_FUNMO</name>
<feature type="non-terminal residue" evidence="1">
    <location>
        <position position="66"/>
    </location>
</feature>
<sequence>DIWMDLSKRDNTLQTLRYLLDSGSDIRYDKYIRTNLLLQIDIEEESATENNSNLKISSIYFDFQNI</sequence>
<protein>
    <submittedName>
        <fullName evidence="1">6008_t:CDS:1</fullName>
    </submittedName>
</protein>
<comment type="caution">
    <text evidence="1">The sequence shown here is derived from an EMBL/GenBank/DDBJ whole genome shotgun (WGS) entry which is preliminary data.</text>
</comment>